<feature type="signal peptide" evidence="1">
    <location>
        <begin position="1"/>
        <end position="36"/>
    </location>
</feature>
<protein>
    <recommendedName>
        <fullName evidence="4">Secreted protein</fullName>
    </recommendedName>
</protein>
<dbReference type="Gene3D" id="1.20.1260.120">
    <property type="entry name" value="Protein of unknown function DUF2935"/>
    <property type="match status" value="1"/>
</dbReference>
<evidence type="ECO:0000313" key="2">
    <source>
        <dbReference type="EMBL" id="KYF51212.1"/>
    </source>
</evidence>
<organism evidence="2 3">
    <name type="scientific">Sorangium cellulosum</name>
    <name type="common">Polyangium cellulosum</name>
    <dbReference type="NCBI Taxonomy" id="56"/>
    <lineage>
        <taxon>Bacteria</taxon>
        <taxon>Pseudomonadati</taxon>
        <taxon>Myxococcota</taxon>
        <taxon>Polyangia</taxon>
        <taxon>Polyangiales</taxon>
        <taxon>Polyangiaceae</taxon>
        <taxon>Sorangium</taxon>
    </lineage>
</organism>
<name>A0A150P693_SORCE</name>
<dbReference type="InterPro" id="IPR006311">
    <property type="entry name" value="TAT_signal"/>
</dbReference>
<dbReference type="EMBL" id="JELY01002936">
    <property type="protein sequence ID" value="KYF51212.1"/>
    <property type="molecule type" value="Genomic_DNA"/>
</dbReference>
<evidence type="ECO:0000256" key="1">
    <source>
        <dbReference type="SAM" id="SignalP"/>
    </source>
</evidence>
<dbReference type="PROSITE" id="PS51318">
    <property type="entry name" value="TAT"/>
    <property type="match status" value="1"/>
</dbReference>
<dbReference type="Proteomes" id="UP000075420">
    <property type="component" value="Unassembled WGS sequence"/>
</dbReference>
<comment type="caution">
    <text evidence="2">The sequence shown here is derived from an EMBL/GenBank/DDBJ whole genome shotgun (WGS) entry which is preliminary data.</text>
</comment>
<dbReference type="SUPFAM" id="SSF158430">
    <property type="entry name" value="Bacillus cereus metalloprotein-like"/>
    <property type="match status" value="2"/>
</dbReference>
<dbReference type="Pfam" id="PF11155">
    <property type="entry name" value="DUF2935"/>
    <property type="match status" value="2"/>
</dbReference>
<dbReference type="InterPro" id="IPR021328">
    <property type="entry name" value="CotB-like"/>
</dbReference>
<proteinExistence type="predicted"/>
<feature type="chain" id="PRO_5007565295" description="Secreted protein" evidence="1">
    <location>
        <begin position="37"/>
        <end position="311"/>
    </location>
</feature>
<accession>A0A150P693</accession>
<evidence type="ECO:0008006" key="4">
    <source>
        <dbReference type="Google" id="ProtNLM"/>
    </source>
</evidence>
<reference evidence="2 3" key="1">
    <citation type="submission" date="2014-02" db="EMBL/GenBank/DDBJ databases">
        <title>The small core and large imbalanced accessory genome model reveals a collaborative survival strategy of Sorangium cellulosum strains in nature.</title>
        <authorList>
            <person name="Han K."/>
            <person name="Peng R."/>
            <person name="Blom J."/>
            <person name="Li Y.-Z."/>
        </authorList>
    </citation>
    <scope>NUCLEOTIDE SEQUENCE [LARGE SCALE GENOMIC DNA]</scope>
    <source>
        <strain evidence="2 3">So0157-25</strain>
    </source>
</reference>
<keyword evidence="1" id="KW-0732">Signal</keyword>
<gene>
    <name evidence="2" type="ORF">BE08_27055</name>
</gene>
<evidence type="ECO:0000313" key="3">
    <source>
        <dbReference type="Proteomes" id="UP000075420"/>
    </source>
</evidence>
<dbReference type="AlphaFoldDB" id="A0A150P693"/>
<sequence>MEKHVSRGKFGRRRFAGRAAATLGVSLLAPPSLALAADKGAGSCEPVGPLSLPEGVPQTPGIAVDQRARKPVYLPGMHAGLAAHALAEVLFWTDIMMEHALFIALLMPGDRLSAPRSEARQFQVVFAQHFVSARDRAYRDDELYPLLASTRSSVLQFLEYKRRMQREQEAGTLKSLVWPLFFDHIAREAERFAARLDLFARGGAGFQRDEVGAFWTRIMAEHLEFIAHLLDPQERALVGQANARADAMYQANMQRVGSGQLAAMADDVIDFKTAAEQGIETGQIKSIIDPSLADHVLREAVRFSDEIRRAR</sequence>